<dbReference type="STRING" id="1121448.DGI_0156"/>
<reference evidence="1 2" key="1">
    <citation type="journal article" date="2013" name="J. Bacteriol.">
        <title>Roles of HynAB and Ech, the only two hydrogenases found in the model sulfate reducer Desulfovibrio gigas.</title>
        <authorList>
            <person name="Morais-Silva F.O."/>
            <person name="Santos C.I."/>
            <person name="Rodrigues R."/>
            <person name="Pereira I.A."/>
            <person name="Rodrigues-Pousada C."/>
        </authorList>
    </citation>
    <scope>NUCLEOTIDE SEQUENCE [LARGE SCALE GENOMIC DNA]</scope>
    <source>
        <strain evidence="2">ATCC 19364 / DSM 1382 / NCIMB 9332 / VKM B-1759</strain>
    </source>
</reference>
<protein>
    <submittedName>
        <fullName evidence="1">Uncharacterized protein</fullName>
    </submittedName>
</protein>
<dbReference type="PATRIC" id="fig|1121448.10.peg.158"/>
<name>T2G761_MEGG1</name>
<evidence type="ECO:0000313" key="2">
    <source>
        <dbReference type="Proteomes" id="UP000016587"/>
    </source>
</evidence>
<dbReference type="AlphaFoldDB" id="T2G761"/>
<proteinExistence type="predicted"/>
<organism evidence="1 2">
    <name type="scientific">Megalodesulfovibrio gigas (strain ATCC 19364 / DSM 1382 / NCIMB 9332 / VKM B-1759)</name>
    <name type="common">Desulfovibrio gigas</name>
    <dbReference type="NCBI Taxonomy" id="1121448"/>
    <lineage>
        <taxon>Bacteria</taxon>
        <taxon>Pseudomonadati</taxon>
        <taxon>Thermodesulfobacteriota</taxon>
        <taxon>Desulfovibrionia</taxon>
        <taxon>Desulfovibrionales</taxon>
        <taxon>Desulfovibrionaceae</taxon>
        <taxon>Megalodesulfovibrio</taxon>
    </lineage>
</organism>
<dbReference type="EMBL" id="CP006585">
    <property type="protein sequence ID" value="AGW12093.1"/>
    <property type="molecule type" value="Genomic_DNA"/>
</dbReference>
<accession>T2G761</accession>
<gene>
    <name evidence="1" type="ORF">DGI_0156</name>
</gene>
<sequence length="210" mass="21596">MSERGAITLAVPAEEAAAVLAMRGAMQPDHLDRARGIVLLDRTSRPVDAAAVVRDWVSEDDPASLAAPSDALLASRLRVGLARRLALDVRHLMAGGSAIITPLVLPPDGAQVVAVLDPKTATATVRESSIGGAWRCARLVWELVGVACVAVHVAGLDDGPAGNAVQVLGGVAAPQGAVSLGGPLLQRWSPVPETNPNTGQDVPAWALEEV</sequence>
<evidence type="ECO:0000313" key="1">
    <source>
        <dbReference type="EMBL" id="AGW12093.1"/>
    </source>
</evidence>
<dbReference type="KEGG" id="dgg:DGI_0156"/>
<dbReference type="RefSeq" id="WP_021758683.1">
    <property type="nucleotide sequence ID" value="NC_022444.1"/>
</dbReference>
<dbReference type="Proteomes" id="UP000016587">
    <property type="component" value="Chromosome"/>
</dbReference>
<keyword evidence="2" id="KW-1185">Reference proteome</keyword>
<dbReference type="HOGENOM" id="CLU_1308452_0_0_7"/>
<reference evidence="2" key="2">
    <citation type="submission" date="2013-07" db="EMBL/GenBank/DDBJ databases">
        <authorList>
            <person name="Morais-Silva F.O."/>
            <person name="Rezende A.M."/>
            <person name="Pimentel C."/>
            <person name="Resende D.M."/>
            <person name="Santos C.I."/>
            <person name="Clemente C."/>
            <person name="de Oliveira L.M."/>
            <person name="da Silva S.M."/>
            <person name="Costa D.A."/>
            <person name="Varela-Raposo A."/>
            <person name="Horacio E.C.A."/>
            <person name="Matos M."/>
            <person name="Flores O."/>
            <person name="Ruiz J.C."/>
            <person name="Rodrigues-Pousada C."/>
        </authorList>
    </citation>
    <scope>NUCLEOTIDE SEQUENCE [LARGE SCALE GENOMIC DNA]</scope>
    <source>
        <strain evidence="2">ATCC 19364 / DSM 1382 / NCIMB 9332 / VKM B-1759</strain>
    </source>
</reference>